<reference evidence="1 2" key="2">
    <citation type="journal article" date="2019" name="G3 (Bethesda)">
        <title>Hybrid Assembly of the Genome of the Entomopathogenic Nematode Steinernema carpocapsae Identifies the X-Chromosome.</title>
        <authorList>
            <person name="Serra L."/>
            <person name="Macchietto M."/>
            <person name="Macias-Munoz A."/>
            <person name="McGill C.J."/>
            <person name="Rodriguez I.M."/>
            <person name="Rodriguez B."/>
            <person name="Murad R."/>
            <person name="Mortazavi A."/>
        </authorList>
    </citation>
    <scope>NUCLEOTIDE SEQUENCE [LARGE SCALE GENOMIC DNA]</scope>
    <source>
        <strain evidence="1 2">ALL</strain>
    </source>
</reference>
<sequence>MFVFFDLKHLNLAGSSVFVSQILLPFLRRTKAMIASVIILDGFLNFDPFPTSQATQHFPNEFYRLHEHLYMGDFLHIVGRNTVDTELMHRKFPLGLRSKYEFNPCIHSNSRASLPYSTFTSSRITSTVTTAASSSISPPTETLWCQ</sequence>
<dbReference type="AlphaFoldDB" id="A0A4V6XVV3"/>
<organism evidence="1 2">
    <name type="scientific">Steinernema carpocapsae</name>
    <name type="common">Entomopathogenic nematode</name>
    <dbReference type="NCBI Taxonomy" id="34508"/>
    <lineage>
        <taxon>Eukaryota</taxon>
        <taxon>Metazoa</taxon>
        <taxon>Ecdysozoa</taxon>
        <taxon>Nematoda</taxon>
        <taxon>Chromadorea</taxon>
        <taxon>Rhabditida</taxon>
        <taxon>Tylenchina</taxon>
        <taxon>Panagrolaimomorpha</taxon>
        <taxon>Strongyloidoidea</taxon>
        <taxon>Steinernematidae</taxon>
        <taxon>Steinernema</taxon>
    </lineage>
</organism>
<reference evidence="1 2" key="1">
    <citation type="journal article" date="2015" name="Genome Biol.">
        <title>Comparative genomics of Steinernema reveals deeply conserved gene regulatory networks.</title>
        <authorList>
            <person name="Dillman A.R."/>
            <person name="Macchietto M."/>
            <person name="Porter C.F."/>
            <person name="Rogers A."/>
            <person name="Williams B."/>
            <person name="Antoshechkin I."/>
            <person name="Lee M.M."/>
            <person name="Goodwin Z."/>
            <person name="Lu X."/>
            <person name="Lewis E.E."/>
            <person name="Goodrich-Blair H."/>
            <person name="Stock S.P."/>
            <person name="Adams B.J."/>
            <person name="Sternberg P.W."/>
            <person name="Mortazavi A."/>
        </authorList>
    </citation>
    <scope>NUCLEOTIDE SEQUENCE [LARGE SCALE GENOMIC DNA]</scope>
    <source>
        <strain evidence="1 2">ALL</strain>
    </source>
</reference>
<comment type="caution">
    <text evidence="1">The sequence shown here is derived from an EMBL/GenBank/DDBJ whole genome shotgun (WGS) entry which is preliminary data.</text>
</comment>
<dbReference type="Proteomes" id="UP000298663">
    <property type="component" value="Unassembled WGS sequence"/>
</dbReference>
<gene>
    <name evidence="1" type="ORF">L596_024266</name>
</gene>
<proteinExistence type="predicted"/>
<evidence type="ECO:0000313" key="1">
    <source>
        <dbReference type="EMBL" id="TKR68265.1"/>
    </source>
</evidence>
<dbReference type="EMBL" id="AZBU02000008">
    <property type="protein sequence ID" value="TKR68265.1"/>
    <property type="molecule type" value="Genomic_DNA"/>
</dbReference>
<evidence type="ECO:0000313" key="2">
    <source>
        <dbReference type="Proteomes" id="UP000298663"/>
    </source>
</evidence>
<protein>
    <submittedName>
        <fullName evidence="1">Uncharacterized protein</fullName>
    </submittedName>
</protein>
<dbReference type="STRING" id="34508.A0A4V6XVV3"/>
<accession>A0A4V6XVV3</accession>
<keyword evidence="2" id="KW-1185">Reference proteome</keyword>
<name>A0A4V6XVV3_STECR</name>
<dbReference type="OrthoDB" id="2214at2759"/>